<reference evidence="2" key="2">
    <citation type="journal article" date="2021" name="PeerJ">
        <title>Extensive microbial diversity within the chicken gut microbiome revealed by metagenomics and culture.</title>
        <authorList>
            <person name="Gilroy R."/>
            <person name="Ravi A."/>
            <person name="Getino M."/>
            <person name="Pursley I."/>
            <person name="Horton D.L."/>
            <person name="Alikhan N.F."/>
            <person name="Baker D."/>
            <person name="Gharbi K."/>
            <person name="Hall N."/>
            <person name="Watson M."/>
            <person name="Adriaenssens E.M."/>
            <person name="Foster-Nyarko E."/>
            <person name="Jarju S."/>
            <person name="Secka A."/>
            <person name="Antonio M."/>
            <person name="Oren A."/>
            <person name="Chaudhuri R.R."/>
            <person name="La Ragione R."/>
            <person name="Hildebrand F."/>
            <person name="Pallen M.J."/>
        </authorList>
    </citation>
    <scope>NUCLEOTIDE SEQUENCE</scope>
    <source>
        <strain evidence="2">13361</strain>
    </source>
</reference>
<dbReference type="AlphaFoldDB" id="A0A9D0Z2A6"/>
<comment type="caution">
    <text evidence="2">The sequence shown here is derived from an EMBL/GenBank/DDBJ whole genome shotgun (WGS) entry which is preliminary data.</text>
</comment>
<evidence type="ECO:0000313" key="2">
    <source>
        <dbReference type="EMBL" id="HIQ67201.1"/>
    </source>
</evidence>
<reference evidence="2" key="1">
    <citation type="submission" date="2020-10" db="EMBL/GenBank/DDBJ databases">
        <authorList>
            <person name="Gilroy R."/>
        </authorList>
    </citation>
    <scope>NUCLEOTIDE SEQUENCE</scope>
    <source>
        <strain evidence="2">13361</strain>
    </source>
</reference>
<dbReference type="SMART" id="SM00886">
    <property type="entry name" value="Dabb"/>
    <property type="match status" value="1"/>
</dbReference>
<dbReference type="EMBL" id="DVFK01000022">
    <property type="protein sequence ID" value="HIQ67201.1"/>
    <property type="molecule type" value="Genomic_DNA"/>
</dbReference>
<gene>
    <name evidence="2" type="ORF">IAB74_01655</name>
</gene>
<dbReference type="PANTHER" id="PTHR37832:SF1">
    <property type="entry name" value="STRESS-RESPONSE A_B BARREL DOMAIN-CONTAINING PROTEIN"/>
    <property type="match status" value="1"/>
</dbReference>
<protein>
    <submittedName>
        <fullName evidence="2">Dabb family protein</fullName>
    </submittedName>
</protein>
<evidence type="ECO:0000259" key="1">
    <source>
        <dbReference type="PROSITE" id="PS51502"/>
    </source>
</evidence>
<feature type="domain" description="Stress-response A/B barrel" evidence="1">
    <location>
        <begin position="2"/>
        <end position="92"/>
    </location>
</feature>
<name>A0A9D0Z2A6_9FIRM</name>
<dbReference type="InterPro" id="IPR011008">
    <property type="entry name" value="Dimeric_a/b-barrel"/>
</dbReference>
<sequence length="94" mass="10664">MVKHIVIYTLKEGVDKAAAVETIRSVLEPLVGKIPGLLHLEVRPAYQGGMDYALYSEFESREALAVYADHPLHQEAKTHFWDYLDSRVCADYDV</sequence>
<dbReference type="PANTHER" id="PTHR37832">
    <property type="entry name" value="BLL2683 PROTEIN"/>
    <property type="match status" value="1"/>
</dbReference>
<dbReference type="Gene3D" id="3.30.70.100">
    <property type="match status" value="1"/>
</dbReference>
<dbReference type="InterPro" id="IPR013097">
    <property type="entry name" value="Dabb"/>
</dbReference>
<dbReference type="SUPFAM" id="SSF54909">
    <property type="entry name" value="Dimeric alpha+beta barrel"/>
    <property type="match status" value="1"/>
</dbReference>
<dbReference type="Proteomes" id="UP000886796">
    <property type="component" value="Unassembled WGS sequence"/>
</dbReference>
<organism evidence="2 3">
    <name type="scientific">Candidatus Faecousia excrementigallinarum</name>
    <dbReference type="NCBI Taxonomy" id="2840806"/>
    <lineage>
        <taxon>Bacteria</taxon>
        <taxon>Bacillati</taxon>
        <taxon>Bacillota</taxon>
        <taxon>Clostridia</taxon>
        <taxon>Eubacteriales</taxon>
        <taxon>Oscillospiraceae</taxon>
        <taxon>Faecousia</taxon>
    </lineage>
</organism>
<accession>A0A9D0Z2A6</accession>
<evidence type="ECO:0000313" key="3">
    <source>
        <dbReference type="Proteomes" id="UP000886796"/>
    </source>
</evidence>
<dbReference type="PROSITE" id="PS51502">
    <property type="entry name" value="S_R_A_B_BARREL"/>
    <property type="match status" value="1"/>
</dbReference>
<proteinExistence type="predicted"/>
<dbReference type="Pfam" id="PF07876">
    <property type="entry name" value="Dabb"/>
    <property type="match status" value="1"/>
</dbReference>